<evidence type="ECO:0000256" key="3">
    <source>
        <dbReference type="ARBA" id="ARBA00022692"/>
    </source>
</evidence>
<feature type="domain" description="POTRA" evidence="9">
    <location>
        <begin position="90"/>
        <end position="170"/>
    </location>
</feature>
<comment type="subcellular location">
    <subcellularLocation>
        <location evidence="7">Cell outer membrane</location>
    </subcellularLocation>
    <subcellularLocation>
        <location evidence="1">Membrane</location>
    </subcellularLocation>
</comment>
<dbReference type="PIRSF" id="PIRSF006076">
    <property type="entry name" value="OM_assembly_OMP85"/>
    <property type="match status" value="1"/>
</dbReference>
<keyword evidence="11" id="KW-1185">Reference proteome</keyword>
<dbReference type="EMBL" id="CP000238">
    <property type="protein sequence ID" value="ABF14311.1"/>
    <property type="molecule type" value="Genomic_DNA"/>
</dbReference>
<feature type="signal peptide" evidence="7">
    <location>
        <begin position="1"/>
        <end position="18"/>
    </location>
</feature>
<protein>
    <recommendedName>
        <fullName evidence="7 8">Outer membrane protein assembly factor BamA</fullName>
    </recommendedName>
</protein>
<evidence type="ECO:0000256" key="8">
    <source>
        <dbReference type="NCBIfam" id="TIGR03303"/>
    </source>
</evidence>
<evidence type="ECO:0000256" key="6">
    <source>
        <dbReference type="ARBA" id="ARBA00023237"/>
    </source>
</evidence>
<feature type="chain" id="PRO_5009018929" description="Outer membrane protein assembly factor BamA" evidence="7">
    <location>
        <begin position="19"/>
        <end position="793"/>
    </location>
</feature>
<name>Q1LSU9_BAUCH</name>
<evidence type="ECO:0000256" key="7">
    <source>
        <dbReference type="HAMAP-Rule" id="MF_01430"/>
    </source>
</evidence>
<dbReference type="HAMAP" id="MF_01430">
    <property type="entry name" value="OM_assembly_BamA"/>
    <property type="match status" value="1"/>
</dbReference>
<evidence type="ECO:0000313" key="10">
    <source>
        <dbReference type="EMBL" id="ABF14311.1"/>
    </source>
</evidence>
<evidence type="ECO:0000313" key="11">
    <source>
        <dbReference type="Proteomes" id="UP000002427"/>
    </source>
</evidence>
<keyword evidence="7" id="KW-0732">Signal</keyword>
<comment type="similarity">
    <text evidence="7">Belongs to the BamA family.</text>
</comment>
<keyword evidence="2 7" id="KW-1134">Transmembrane beta strand</keyword>
<dbReference type="PROSITE" id="PS51779">
    <property type="entry name" value="POTRA"/>
    <property type="match status" value="4"/>
</dbReference>
<keyword evidence="3 7" id="KW-0812">Transmembrane</keyword>
<proteinExistence type="inferred from homology"/>
<dbReference type="AlphaFoldDB" id="Q1LSU9"/>
<feature type="domain" description="POTRA" evidence="9">
    <location>
        <begin position="22"/>
        <end position="89"/>
    </location>
</feature>
<keyword evidence="4 7" id="KW-0677">Repeat</keyword>
<comment type="subunit">
    <text evidence="7">Part of the Bam complex.</text>
</comment>
<evidence type="ECO:0000256" key="1">
    <source>
        <dbReference type="ARBA" id="ARBA00004370"/>
    </source>
</evidence>
<dbReference type="Proteomes" id="UP000002427">
    <property type="component" value="Chromosome"/>
</dbReference>
<accession>Q1LSU9</accession>
<dbReference type="Pfam" id="PF07244">
    <property type="entry name" value="POTRA"/>
    <property type="match status" value="4"/>
</dbReference>
<dbReference type="Gene3D" id="3.10.20.310">
    <property type="entry name" value="membrane protein fhac"/>
    <property type="match status" value="5"/>
</dbReference>
<dbReference type="GO" id="GO:0009279">
    <property type="term" value="C:cell outer membrane"/>
    <property type="evidence" value="ECO:0007669"/>
    <property type="project" value="UniProtKB-SubCell"/>
</dbReference>
<evidence type="ECO:0000256" key="5">
    <source>
        <dbReference type="ARBA" id="ARBA00023136"/>
    </source>
</evidence>
<dbReference type="InterPro" id="IPR023707">
    <property type="entry name" value="OM_assembly_BamA"/>
</dbReference>
<keyword evidence="6 7" id="KW-0998">Cell outer membrane</keyword>
<dbReference type="HOGENOM" id="CLU_007664_1_0_6"/>
<dbReference type="InterPro" id="IPR010827">
    <property type="entry name" value="BamA/TamA_POTRA"/>
</dbReference>
<dbReference type="Gene3D" id="2.40.160.50">
    <property type="entry name" value="membrane protein fhac: a member of the omp85/tpsb transporter family"/>
    <property type="match status" value="1"/>
</dbReference>
<dbReference type="InterPro" id="IPR034746">
    <property type="entry name" value="POTRA"/>
</dbReference>
<dbReference type="Pfam" id="PF01103">
    <property type="entry name" value="Omp85"/>
    <property type="match status" value="1"/>
</dbReference>
<organism evidence="10 11">
    <name type="scientific">Baumannia cicadellinicola subsp. Homalodisca coagulata</name>
    <dbReference type="NCBI Taxonomy" id="374463"/>
    <lineage>
        <taxon>Bacteria</taxon>
        <taxon>Pseudomonadati</taxon>
        <taxon>Pseudomonadota</taxon>
        <taxon>Gammaproteobacteria</taxon>
        <taxon>Candidatus Palibaumannia</taxon>
    </lineage>
</organism>
<dbReference type="InterPro" id="IPR000184">
    <property type="entry name" value="Bac_surfAg_D15"/>
</dbReference>
<reference evidence="10 11" key="1">
    <citation type="journal article" date="2006" name="PLoS Biol.">
        <title>Metabolic complementarity and genomics of the dual bacterial symbiosis of sharpshooters.</title>
        <authorList>
            <person name="Wu D."/>
            <person name="Daugherty S.C."/>
            <person name="Van Aken S.E."/>
            <person name="Pai G.H."/>
            <person name="Watkins K.L."/>
            <person name="Khouri H."/>
            <person name="Tallon L.J."/>
            <person name="Zaborsky J.M."/>
            <person name="Dunbar H.E."/>
            <person name="Tran P.L."/>
            <person name="Moran N.A."/>
            <person name="Eisen J.A."/>
        </authorList>
    </citation>
    <scope>NUCLEOTIDE SEQUENCE [LARGE SCALE GENOMIC DNA]</scope>
    <source>
        <strain evidence="10">Hc</strain>
    </source>
</reference>
<dbReference type="KEGG" id="bci:BCI_0535"/>
<gene>
    <name evidence="7" type="primary">bamA</name>
    <name evidence="10" type="ordered locus">BCI_0535</name>
</gene>
<feature type="domain" description="POTRA" evidence="9">
    <location>
        <begin position="173"/>
        <end position="260"/>
    </location>
</feature>
<dbReference type="STRING" id="374463.BCI_0535"/>
<dbReference type="NCBIfam" id="TIGR03303">
    <property type="entry name" value="OM_YaeT"/>
    <property type="match status" value="1"/>
</dbReference>
<sequence length="793" mass="91643" precursor="true">MIKVLVVLLFFSSTTVYSANEFIIQNINFKGLQRVSIGTALLNTHLHIGEIATTQKINNTIRALFATGNFEDIKILRNGSSIIIEVQERPMIASISFSGNKLLKTNQLKKIMDLNGIKLGQVLNRNTIFKLEKTLKNFLANLAKYQATIYAVVTPLPGHCVSLKLIVNESKSATIKKINIIGNKSFTTTELISNFQLHEVPWWNIISNRTYQQMKLDHDLKNLRQFYLDRGYARFHIDLTQINIVPDKNGVYITIYITEGLKYRLCSSILYGAIADQYSDIKLLANIPTGELYNITKINQIKKEIKLLLENYGYPYPQIRTQIEIDDWNQTAKLHLRVDSGTRFYVRYIYFKGNYITSDTVLRREIQQLEGALLNRQLVNRDKKHLNNLGLFKEVKTKIERIPYSIDLVDIIYHVKERNTGCISAGMNFSRNSRINFKFDINQKNWLGTGTFIGLSGMKNTCQNYLALSMIEPYLRFPGISLANQIFLNSLNSNYTNYFKYKRISYGFNTTLSFPINIHQNLSIGIDYIHNNITPKSTRWSPLKFGAHYLKIKAKNNANFNTDDLLINIGWYYQDFNYKIFPTLGSRIGLLSNITLPGSNNKYYKIHFDASRYIPLSKNHHWVLFRHTHIGYANGLYGKQLPFYDSFYSNIRGFRSNDIGPTNTVHEQSEFYERIKSLYSLEDSNNTIYGNAIVTTSTELIMPTPFFNKNGDNFVRTSLFLDVSSIWNTNNKSRYNLLIYDTPYYNSTIRLSSGITLRWMSPIGPLIFSYAQPIKNNKSDNLEKFQFSIGKMW</sequence>
<feature type="domain" description="POTRA" evidence="9">
    <location>
        <begin position="344"/>
        <end position="418"/>
    </location>
</feature>
<keyword evidence="5 7" id="KW-0472">Membrane</keyword>
<dbReference type="GO" id="GO:0043165">
    <property type="term" value="P:Gram-negative-bacterium-type cell outer membrane assembly"/>
    <property type="evidence" value="ECO:0007669"/>
    <property type="project" value="UniProtKB-UniRule"/>
</dbReference>
<evidence type="ECO:0000259" key="9">
    <source>
        <dbReference type="PROSITE" id="PS51779"/>
    </source>
</evidence>
<dbReference type="GO" id="GO:0051205">
    <property type="term" value="P:protein insertion into membrane"/>
    <property type="evidence" value="ECO:0007669"/>
    <property type="project" value="UniProtKB-UniRule"/>
</dbReference>
<evidence type="ECO:0000256" key="4">
    <source>
        <dbReference type="ARBA" id="ARBA00022737"/>
    </source>
</evidence>
<comment type="function">
    <text evidence="7">Part of the outer membrane protein assembly complex, which is involved in assembly and insertion of beta-barrel proteins into the outer membrane.</text>
</comment>
<evidence type="ECO:0000256" key="2">
    <source>
        <dbReference type="ARBA" id="ARBA00022452"/>
    </source>
</evidence>